<gene>
    <name evidence="1" type="ORF">S03H2_36784</name>
</gene>
<name>X1GL68_9ZZZZ</name>
<accession>X1GL68</accession>
<comment type="caution">
    <text evidence="1">The sequence shown here is derived from an EMBL/GenBank/DDBJ whole genome shotgun (WGS) entry which is preliminary data.</text>
</comment>
<organism evidence="1">
    <name type="scientific">marine sediment metagenome</name>
    <dbReference type="NCBI Taxonomy" id="412755"/>
    <lineage>
        <taxon>unclassified sequences</taxon>
        <taxon>metagenomes</taxon>
        <taxon>ecological metagenomes</taxon>
    </lineage>
</organism>
<feature type="non-terminal residue" evidence="1">
    <location>
        <position position="121"/>
    </location>
</feature>
<protein>
    <submittedName>
        <fullName evidence="1">Uncharacterized protein</fullName>
    </submittedName>
</protein>
<reference evidence="1" key="1">
    <citation type="journal article" date="2014" name="Front. Microbiol.">
        <title>High frequency of phylogenetically diverse reductive dehalogenase-homologous genes in deep subseafloor sedimentary metagenomes.</title>
        <authorList>
            <person name="Kawai M."/>
            <person name="Futagami T."/>
            <person name="Toyoda A."/>
            <person name="Takaki Y."/>
            <person name="Nishi S."/>
            <person name="Hori S."/>
            <person name="Arai W."/>
            <person name="Tsubouchi T."/>
            <person name="Morono Y."/>
            <person name="Uchiyama I."/>
            <person name="Ito T."/>
            <person name="Fujiyama A."/>
            <person name="Inagaki F."/>
            <person name="Takami H."/>
        </authorList>
    </citation>
    <scope>NUCLEOTIDE SEQUENCE</scope>
    <source>
        <strain evidence="1">Expedition CK06-06</strain>
    </source>
</reference>
<sequence>MPTYEFSQFTATEKTKLGTIEEGAEANVGEVFDAAEQTKLAGIEDGAQVDQSGAEMVTALGGLSGADRLSADDVKDGATSAIPTVDQKAKIDDAVISSPGAGEEQITQIDIVTDGGKLKVT</sequence>
<dbReference type="EMBL" id="BARU01022597">
    <property type="protein sequence ID" value="GAH58651.1"/>
    <property type="molecule type" value="Genomic_DNA"/>
</dbReference>
<proteinExistence type="predicted"/>
<evidence type="ECO:0000313" key="1">
    <source>
        <dbReference type="EMBL" id="GAH58651.1"/>
    </source>
</evidence>
<dbReference type="AlphaFoldDB" id="X1GL68"/>